<dbReference type="PANTHER" id="PTHR11592">
    <property type="entry name" value="GLUTATHIONE PEROXIDASE"/>
    <property type="match status" value="1"/>
</dbReference>
<dbReference type="InterPro" id="IPR013766">
    <property type="entry name" value="Thioredoxin_domain"/>
</dbReference>
<dbReference type="PROSITE" id="PS00460">
    <property type="entry name" value="GLUTATHIONE_PEROXID_1"/>
    <property type="match status" value="1"/>
</dbReference>
<dbReference type="Proteomes" id="UP001177140">
    <property type="component" value="Unassembled WGS sequence"/>
</dbReference>
<evidence type="ECO:0000256" key="3">
    <source>
        <dbReference type="ARBA" id="ARBA00023002"/>
    </source>
</evidence>
<dbReference type="InterPro" id="IPR029760">
    <property type="entry name" value="GPX_CS"/>
</dbReference>
<dbReference type="PIRSF" id="PIRSF000303">
    <property type="entry name" value="Glutathion_perox"/>
    <property type="match status" value="1"/>
</dbReference>
<dbReference type="InterPro" id="IPR029759">
    <property type="entry name" value="GPX_AS"/>
</dbReference>
<dbReference type="InterPro" id="IPR000889">
    <property type="entry name" value="Glutathione_peroxidase"/>
</dbReference>
<comment type="caution">
    <text evidence="8">The sequence shown here is derived from an EMBL/GenBank/DDBJ whole genome shotgun (WGS) entry which is preliminary data.</text>
</comment>
<keyword evidence="6" id="KW-1133">Transmembrane helix</keyword>
<dbReference type="PRINTS" id="PR01011">
    <property type="entry name" value="GLUTPROXDASE"/>
</dbReference>
<feature type="active site" evidence="4">
    <location>
        <position position="88"/>
    </location>
</feature>
<evidence type="ECO:0000256" key="4">
    <source>
        <dbReference type="PIRSR" id="PIRSR000303-1"/>
    </source>
</evidence>
<evidence type="ECO:0000259" key="7">
    <source>
        <dbReference type="PROSITE" id="PS51352"/>
    </source>
</evidence>
<accession>A0AA41SET1</accession>
<name>A0AA41SET1_PAPNU</name>
<evidence type="ECO:0000313" key="9">
    <source>
        <dbReference type="Proteomes" id="UP001177140"/>
    </source>
</evidence>
<protein>
    <recommendedName>
        <fullName evidence="5">Glutathione peroxidase</fullName>
    </recommendedName>
</protein>
<keyword evidence="6" id="KW-0812">Transmembrane</keyword>
<dbReference type="CDD" id="cd00340">
    <property type="entry name" value="GSH_Peroxidase"/>
    <property type="match status" value="1"/>
</dbReference>
<dbReference type="FunFam" id="3.40.30.10:FF:000025">
    <property type="entry name" value="Glutathione peroxidase"/>
    <property type="match status" value="1"/>
</dbReference>
<evidence type="ECO:0000256" key="2">
    <source>
        <dbReference type="ARBA" id="ARBA00022559"/>
    </source>
</evidence>
<evidence type="ECO:0000256" key="6">
    <source>
        <dbReference type="SAM" id="Phobius"/>
    </source>
</evidence>
<dbReference type="GO" id="GO:0004601">
    <property type="term" value="F:peroxidase activity"/>
    <property type="evidence" value="ECO:0007669"/>
    <property type="project" value="UniProtKB-KW"/>
</dbReference>
<feature type="domain" description="Thioredoxin" evidence="7">
    <location>
        <begin position="50"/>
        <end position="212"/>
    </location>
</feature>
<keyword evidence="6" id="KW-0472">Membrane</keyword>
<dbReference type="PROSITE" id="PS51352">
    <property type="entry name" value="THIOREDOXIN_2"/>
    <property type="match status" value="1"/>
</dbReference>
<evidence type="ECO:0000256" key="1">
    <source>
        <dbReference type="ARBA" id="ARBA00006926"/>
    </source>
</evidence>
<dbReference type="PROSITE" id="PS00763">
    <property type="entry name" value="GLUTATHIONE_PEROXID_2"/>
    <property type="match status" value="1"/>
</dbReference>
<dbReference type="GO" id="GO:0005829">
    <property type="term" value="C:cytosol"/>
    <property type="evidence" value="ECO:0007669"/>
    <property type="project" value="TreeGrafter"/>
</dbReference>
<evidence type="ECO:0000256" key="5">
    <source>
        <dbReference type="RuleBase" id="RU000499"/>
    </source>
</evidence>
<dbReference type="EMBL" id="JAJJMA010154963">
    <property type="protein sequence ID" value="MCL7035266.1"/>
    <property type="molecule type" value="Genomic_DNA"/>
</dbReference>
<dbReference type="AlphaFoldDB" id="A0AA41SET1"/>
<feature type="transmembrane region" description="Helical" evidence="6">
    <location>
        <begin position="6"/>
        <end position="25"/>
    </location>
</feature>
<dbReference type="Gene3D" id="3.40.30.10">
    <property type="entry name" value="Glutaredoxin"/>
    <property type="match status" value="1"/>
</dbReference>
<proteinExistence type="inferred from homology"/>
<comment type="similarity">
    <text evidence="1 5">Belongs to the glutathione peroxidase family.</text>
</comment>
<gene>
    <name evidence="8" type="ORF">MKW94_009753</name>
</gene>
<dbReference type="Pfam" id="PF00255">
    <property type="entry name" value="GSHPx"/>
    <property type="match status" value="1"/>
</dbReference>
<evidence type="ECO:0000313" key="8">
    <source>
        <dbReference type="EMBL" id="MCL7035266.1"/>
    </source>
</evidence>
<dbReference type="InterPro" id="IPR036249">
    <property type="entry name" value="Thioredoxin-like_sf"/>
</dbReference>
<organism evidence="8 9">
    <name type="scientific">Papaver nudicaule</name>
    <name type="common">Iceland poppy</name>
    <dbReference type="NCBI Taxonomy" id="74823"/>
    <lineage>
        <taxon>Eukaryota</taxon>
        <taxon>Viridiplantae</taxon>
        <taxon>Streptophyta</taxon>
        <taxon>Embryophyta</taxon>
        <taxon>Tracheophyta</taxon>
        <taxon>Spermatophyta</taxon>
        <taxon>Magnoliopsida</taxon>
        <taxon>Ranunculales</taxon>
        <taxon>Papaveraceae</taxon>
        <taxon>Papaveroideae</taxon>
        <taxon>Papaver</taxon>
    </lineage>
</organism>
<reference evidence="8" key="1">
    <citation type="submission" date="2022-03" db="EMBL/GenBank/DDBJ databases">
        <title>A functionally conserved STORR gene fusion in Papaver species that diverged 16.8 million years ago.</title>
        <authorList>
            <person name="Catania T."/>
        </authorList>
    </citation>
    <scope>NUCLEOTIDE SEQUENCE</scope>
    <source>
        <strain evidence="8">S-191538</strain>
    </source>
</reference>
<dbReference type="GO" id="GO:0006979">
    <property type="term" value="P:response to oxidative stress"/>
    <property type="evidence" value="ECO:0007669"/>
    <property type="project" value="InterPro"/>
</dbReference>
<keyword evidence="9" id="KW-1185">Reference proteome</keyword>
<keyword evidence="3 5" id="KW-0560">Oxidoreductase</keyword>
<dbReference type="SUPFAM" id="SSF52833">
    <property type="entry name" value="Thioredoxin-like"/>
    <property type="match status" value="1"/>
</dbReference>
<sequence>MDNLSSSNLFSILFLGLSLYLLFFLKQNHSSQNMAAESQNQSTTSQNMAAESPKTIYDFTVKNIDGTDVSMKDYAGKVLLIVNVASKCGLTEANYKELNHLYAKYKTQGLEILAFPCNQFAGQEPGTDAEIKEFVCTKFKAEFPLFDKIEVNGKDAAPLYQFLKAQKGGLFGNGIKWNFTKFLVNKEGKVVDRYAPTTSPIKLEKDIQNLLGVSAA</sequence>
<dbReference type="PROSITE" id="PS51355">
    <property type="entry name" value="GLUTATHIONE_PEROXID_3"/>
    <property type="match status" value="1"/>
</dbReference>
<keyword evidence="2 5" id="KW-0575">Peroxidase</keyword>
<dbReference type="PANTHER" id="PTHR11592:SF78">
    <property type="entry name" value="GLUTATHIONE PEROXIDASE"/>
    <property type="match status" value="1"/>
</dbReference>